<evidence type="ECO:0000313" key="1">
    <source>
        <dbReference type="EMBL" id="QFQ92576.1"/>
    </source>
</evidence>
<organism evidence="1 2">
    <name type="scientific">Lacticaseibacillus manihotivorans</name>
    <dbReference type="NCBI Taxonomy" id="88233"/>
    <lineage>
        <taxon>Bacteria</taxon>
        <taxon>Bacillati</taxon>
        <taxon>Bacillota</taxon>
        <taxon>Bacilli</taxon>
        <taxon>Lactobacillales</taxon>
        <taxon>Lactobacillaceae</taxon>
        <taxon>Lacticaseibacillus</taxon>
    </lineage>
</organism>
<proteinExistence type="predicted"/>
<protein>
    <submittedName>
        <fullName evidence="1">Uncharacterized protein</fullName>
    </submittedName>
</protein>
<dbReference type="AlphaFoldDB" id="A0A5P8JU72"/>
<sequence length="94" mass="10094">MTCFCADVVVWPYELALPAVLAEALDLVALAVSVLEDPLALEERLVVVAFPVALLVLDLLEAFDPLPITHPCLTSVLDFSCLPFSVLVLDSSDP</sequence>
<name>A0A5P8JU72_9LACO</name>
<evidence type="ECO:0000313" key="2">
    <source>
        <dbReference type="Proteomes" id="UP000388452"/>
    </source>
</evidence>
<dbReference type="RefSeq" id="WP_152164831.1">
    <property type="nucleotide sequence ID" value="NZ_CP045068.1"/>
</dbReference>
<accession>A0A5P8JU72</accession>
<gene>
    <name evidence="1" type="ORF">LM010_14795</name>
</gene>
<reference evidence="1 2" key="1">
    <citation type="submission" date="2019-10" db="EMBL/GenBank/DDBJ databases">
        <title>Genome sequencing of Lactobacillus manihotivorans.</title>
        <authorList>
            <person name="Kim K."/>
        </authorList>
    </citation>
    <scope>NUCLEOTIDE SEQUENCE [LARGE SCALE GENOMIC DNA]</scope>
    <source>
        <strain evidence="1 2">LM010</strain>
    </source>
</reference>
<dbReference type="Proteomes" id="UP000388452">
    <property type="component" value="Chromosome"/>
</dbReference>
<dbReference type="EMBL" id="CP045068">
    <property type="protein sequence ID" value="QFQ92576.1"/>
    <property type="molecule type" value="Genomic_DNA"/>
</dbReference>